<evidence type="ECO:0000313" key="10">
    <source>
        <dbReference type="RefSeq" id="XP_042601532.1"/>
    </source>
</evidence>
<evidence type="ECO:0000256" key="2">
    <source>
        <dbReference type="ARBA" id="ARBA00022475"/>
    </source>
</evidence>
<dbReference type="RefSeq" id="XP_042601532.1">
    <property type="nucleotide sequence ID" value="XM_042745598.1"/>
</dbReference>
<dbReference type="InterPro" id="IPR003599">
    <property type="entry name" value="Ig_sub"/>
</dbReference>
<protein>
    <submittedName>
        <fullName evidence="10">Uncharacterized protein LOC109077414 isoform X2</fullName>
    </submittedName>
</protein>
<evidence type="ECO:0000256" key="8">
    <source>
        <dbReference type="SAM" id="Phobius"/>
    </source>
</evidence>
<keyword evidence="8" id="KW-1133">Transmembrane helix</keyword>
<evidence type="ECO:0000256" key="4">
    <source>
        <dbReference type="ARBA" id="ARBA00022859"/>
    </source>
</evidence>
<evidence type="ECO:0000256" key="1">
    <source>
        <dbReference type="ARBA" id="ARBA00004236"/>
    </source>
</evidence>
<keyword evidence="5 8" id="KW-0472">Membrane</keyword>
<accession>A0A9Q9XGR7</accession>
<keyword evidence="6" id="KW-1015">Disulfide bond</keyword>
<dbReference type="GO" id="GO:0002376">
    <property type="term" value="P:immune system process"/>
    <property type="evidence" value="ECO:0007669"/>
    <property type="project" value="UniProtKB-KW"/>
</dbReference>
<dbReference type="Pfam" id="PF07686">
    <property type="entry name" value="V-set"/>
    <property type="match status" value="1"/>
</dbReference>
<reference evidence="10" key="1">
    <citation type="submission" date="2025-08" db="UniProtKB">
        <authorList>
            <consortium name="RefSeq"/>
        </authorList>
    </citation>
    <scope>IDENTIFICATION</scope>
    <source>
        <tissue evidence="10">Muscle</tissue>
    </source>
</reference>
<sequence>MEKVMFFCAVSYRIIQLTSSDVSEHDVSILRVRLNESITLNCSMTDRYEISWYHQNPDSGRLTLLMSAKSSSVAGRKLLVRFNQNWSRLTVHADVEINTVSLVISGLTESDSGLYFCGTKSVEMHFNKPIRLQIEDKLTDREDEAHSDVEITDWLTLMERVLMFGGVGLAVLVFFLVIIIAGRKIYCHGWRKGWIAAEHVVLNVQKSPK</sequence>
<keyword evidence="3" id="KW-0732">Signal</keyword>
<dbReference type="GO" id="GO:0009617">
    <property type="term" value="P:response to bacterium"/>
    <property type="evidence" value="ECO:0007669"/>
    <property type="project" value="TreeGrafter"/>
</dbReference>
<comment type="subcellular location">
    <subcellularLocation>
        <location evidence="1">Cell membrane</location>
    </subcellularLocation>
</comment>
<gene>
    <name evidence="10" type="primary">LOC109077414</name>
</gene>
<name>A0A9Q9XGR7_CYPCA</name>
<dbReference type="Proteomes" id="UP001155660">
    <property type="component" value="Chromosome B19"/>
</dbReference>
<dbReference type="SMART" id="SM00409">
    <property type="entry name" value="IG"/>
    <property type="match status" value="1"/>
</dbReference>
<keyword evidence="2" id="KW-1003">Cell membrane</keyword>
<dbReference type="InterPro" id="IPR013106">
    <property type="entry name" value="Ig_V-set"/>
</dbReference>
<organism evidence="10">
    <name type="scientific">Cyprinus carpio</name>
    <name type="common">Common carp</name>
    <dbReference type="NCBI Taxonomy" id="7962"/>
    <lineage>
        <taxon>Eukaryota</taxon>
        <taxon>Metazoa</taxon>
        <taxon>Chordata</taxon>
        <taxon>Craniata</taxon>
        <taxon>Vertebrata</taxon>
        <taxon>Euteleostomi</taxon>
        <taxon>Actinopterygii</taxon>
        <taxon>Neopterygii</taxon>
        <taxon>Teleostei</taxon>
        <taxon>Ostariophysi</taxon>
        <taxon>Cypriniformes</taxon>
        <taxon>Cyprinidae</taxon>
        <taxon>Cyprininae</taxon>
        <taxon>Cyprinus</taxon>
    </lineage>
</organism>
<keyword evidence="8" id="KW-0812">Transmembrane</keyword>
<dbReference type="GeneID" id="109077414"/>
<dbReference type="AlphaFoldDB" id="A0A9Q9XGR7"/>
<dbReference type="PANTHER" id="PTHR19433">
    <property type="entry name" value="T-CELL RECEPTOR ALPHA CHAIN V REGION-RELATED"/>
    <property type="match status" value="1"/>
</dbReference>
<dbReference type="CDD" id="cd00099">
    <property type="entry name" value="IgV"/>
    <property type="match status" value="1"/>
</dbReference>
<dbReference type="PROSITE" id="PS50835">
    <property type="entry name" value="IG_LIKE"/>
    <property type="match status" value="1"/>
</dbReference>
<evidence type="ECO:0000256" key="5">
    <source>
        <dbReference type="ARBA" id="ARBA00023136"/>
    </source>
</evidence>
<keyword evidence="7" id="KW-0325">Glycoprotein</keyword>
<feature type="transmembrane region" description="Helical" evidence="8">
    <location>
        <begin position="161"/>
        <end position="182"/>
    </location>
</feature>
<keyword evidence="4" id="KW-0391">Immunity</keyword>
<evidence type="ECO:0000259" key="9">
    <source>
        <dbReference type="PROSITE" id="PS50835"/>
    </source>
</evidence>
<evidence type="ECO:0000256" key="7">
    <source>
        <dbReference type="ARBA" id="ARBA00023180"/>
    </source>
</evidence>
<dbReference type="InterPro" id="IPR052051">
    <property type="entry name" value="TCR_complex_component"/>
</dbReference>
<proteinExistence type="predicted"/>
<evidence type="ECO:0000256" key="3">
    <source>
        <dbReference type="ARBA" id="ARBA00022729"/>
    </source>
</evidence>
<dbReference type="SMART" id="SM00406">
    <property type="entry name" value="IGv"/>
    <property type="match status" value="1"/>
</dbReference>
<dbReference type="GO" id="GO:0005886">
    <property type="term" value="C:plasma membrane"/>
    <property type="evidence" value="ECO:0007669"/>
    <property type="project" value="UniProtKB-SubCell"/>
</dbReference>
<evidence type="ECO:0000256" key="6">
    <source>
        <dbReference type="ARBA" id="ARBA00023157"/>
    </source>
</evidence>
<dbReference type="InterPro" id="IPR007110">
    <property type="entry name" value="Ig-like_dom"/>
</dbReference>
<feature type="domain" description="Ig-like" evidence="9">
    <location>
        <begin position="1"/>
        <end position="117"/>
    </location>
</feature>